<organism evidence="2 3">
    <name type="scientific">Candidatus Ornithospirochaeta stercoravium</name>
    <dbReference type="NCBI Taxonomy" id="2840897"/>
    <lineage>
        <taxon>Bacteria</taxon>
        <taxon>Pseudomonadati</taxon>
        <taxon>Spirochaetota</taxon>
        <taxon>Spirochaetia</taxon>
        <taxon>Spirochaetales</taxon>
        <taxon>Spirochaetaceae</taxon>
        <taxon>Spirochaetaceae incertae sedis</taxon>
        <taxon>Candidatus Ornithospirochaeta</taxon>
    </lineage>
</organism>
<name>A0A9D9I9L7_9SPIO</name>
<protein>
    <submittedName>
        <fullName evidence="2">DUF554 domain-containing protein</fullName>
    </submittedName>
</protein>
<reference evidence="2" key="2">
    <citation type="journal article" date="2021" name="PeerJ">
        <title>Extensive microbial diversity within the chicken gut microbiome revealed by metagenomics and culture.</title>
        <authorList>
            <person name="Gilroy R."/>
            <person name="Ravi A."/>
            <person name="Getino M."/>
            <person name="Pursley I."/>
            <person name="Horton D.L."/>
            <person name="Alikhan N.F."/>
            <person name="Baker D."/>
            <person name="Gharbi K."/>
            <person name="Hall N."/>
            <person name="Watson M."/>
            <person name="Adriaenssens E.M."/>
            <person name="Foster-Nyarko E."/>
            <person name="Jarju S."/>
            <person name="Secka A."/>
            <person name="Antonio M."/>
            <person name="Oren A."/>
            <person name="Chaudhuri R.R."/>
            <person name="La Ragione R."/>
            <person name="Hildebrand F."/>
            <person name="Pallen M.J."/>
        </authorList>
    </citation>
    <scope>NUCLEOTIDE SEQUENCE</scope>
    <source>
        <strain evidence="2">14700</strain>
    </source>
</reference>
<gene>
    <name evidence="2" type="ORF">IAA72_00610</name>
</gene>
<dbReference type="Proteomes" id="UP000810292">
    <property type="component" value="Unassembled WGS sequence"/>
</dbReference>
<keyword evidence="1" id="KW-1133">Transmembrane helix</keyword>
<dbReference type="PANTHER" id="PTHR36111:SF2">
    <property type="entry name" value="INNER MEMBRANE PROTEIN"/>
    <property type="match status" value="1"/>
</dbReference>
<feature type="transmembrane region" description="Helical" evidence="1">
    <location>
        <begin position="209"/>
        <end position="226"/>
    </location>
</feature>
<evidence type="ECO:0000313" key="2">
    <source>
        <dbReference type="EMBL" id="MBO8468270.1"/>
    </source>
</evidence>
<dbReference type="AlphaFoldDB" id="A0A9D9I9L7"/>
<feature type="transmembrane region" description="Helical" evidence="1">
    <location>
        <begin position="6"/>
        <end position="23"/>
    </location>
</feature>
<sequence>MNLTGVFINAICVFAAGILGSIFKKGIPERIKRTLMLALGLCVLYVGIDGIVAGMDAVLLVLSVSIGAFIGEAIDFDDKFSRLGRYVESRMPKNEDNIADGFVSATLFVCVGAMAIAGGIESGTKGTYNTFLAKSCIDTLVIFIMAATKGFGCSLAAIPTLLYELLITLFSGAIAHIATAEVINSMSVIGSLLIVGIALNLMEITRIKIGNFILAPFVPVAVYLIGKLF</sequence>
<dbReference type="PANTHER" id="PTHR36111">
    <property type="entry name" value="INNER MEMBRANE PROTEIN-RELATED"/>
    <property type="match status" value="1"/>
</dbReference>
<feature type="transmembrane region" description="Helical" evidence="1">
    <location>
        <begin position="58"/>
        <end position="76"/>
    </location>
</feature>
<keyword evidence="1" id="KW-0472">Membrane</keyword>
<dbReference type="InterPro" id="IPR007563">
    <property type="entry name" value="DUF554"/>
</dbReference>
<dbReference type="Pfam" id="PF04474">
    <property type="entry name" value="DUF554"/>
    <property type="match status" value="1"/>
</dbReference>
<evidence type="ECO:0000313" key="3">
    <source>
        <dbReference type="Proteomes" id="UP000810292"/>
    </source>
</evidence>
<dbReference type="EMBL" id="JADIMF010000010">
    <property type="protein sequence ID" value="MBO8468270.1"/>
    <property type="molecule type" value="Genomic_DNA"/>
</dbReference>
<proteinExistence type="predicted"/>
<feature type="transmembrane region" description="Helical" evidence="1">
    <location>
        <begin position="183"/>
        <end position="202"/>
    </location>
</feature>
<accession>A0A9D9I9L7</accession>
<reference evidence="2" key="1">
    <citation type="submission" date="2020-10" db="EMBL/GenBank/DDBJ databases">
        <authorList>
            <person name="Gilroy R."/>
        </authorList>
    </citation>
    <scope>NUCLEOTIDE SEQUENCE</scope>
    <source>
        <strain evidence="2">14700</strain>
    </source>
</reference>
<feature type="transmembrane region" description="Helical" evidence="1">
    <location>
        <begin position="97"/>
        <end position="119"/>
    </location>
</feature>
<evidence type="ECO:0000256" key="1">
    <source>
        <dbReference type="SAM" id="Phobius"/>
    </source>
</evidence>
<keyword evidence="1" id="KW-0812">Transmembrane</keyword>
<comment type="caution">
    <text evidence="2">The sequence shown here is derived from an EMBL/GenBank/DDBJ whole genome shotgun (WGS) entry which is preliminary data.</text>
</comment>